<proteinExistence type="predicted"/>
<protein>
    <submittedName>
        <fullName evidence="1">Uncharacterized protein</fullName>
    </submittedName>
</protein>
<keyword evidence="2" id="KW-1185">Reference proteome</keyword>
<dbReference type="Proteomes" id="UP000270094">
    <property type="component" value="Unassembled WGS sequence"/>
</dbReference>
<evidence type="ECO:0000313" key="2">
    <source>
        <dbReference type="Proteomes" id="UP000270094"/>
    </source>
</evidence>
<dbReference type="EMBL" id="UYYB01122190">
    <property type="protein sequence ID" value="VDM83289.1"/>
    <property type="molecule type" value="Genomic_DNA"/>
</dbReference>
<accession>A0A3P7JTL9</accession>
<reference evidence="1 2" key="1">
    <citation type="submission" date="2018-11" db="EMBL/GenBank/DDBJ databases">
        <authorList>
            <consortium name="Pathogen Informatics"/>
        </authorList>
    </citation>
    <scope>NUCLEOTIDE SEQUENCE [LARGE SCALE GENOMIC DNA]</scope>
</reference>
<gene>
    <name evidence="1" type="ORF">SVUK_LOCUS18287</name>
</gene>
<organism evidence="1 2">
    <name type="scientific">Strongylus vulgaris</name>
    <name type="common">Blood worm</name>
    <dbReference type="NCBI Taxonomy" id="40348"/>
    <lineage>
        <taxon>Eukaryota</taxon>
        <taxon>Metazoa</taxon>
        <taxon>Ecdysozoa</taxon>
        <taxon>Nematoda</taxon>
        <taxon>Chromadorea</taxon>
        <taxon>Rhabditida</taxon>
        <taxon>Rhabditina</taxon>
        <taxon>Rhabditomorpha</taxon>
        <taxon>Strongyloidea</taxon>
        <taxon>Strongylidae</taxon>
        <taxon>Strongylus</taxon>
    </lineage>
</organism>
<name>A0A3P7JTL9_STRVU</name>
<dbReference type="AlphaFoldDB" id="A0A3P7JTL9"/>
<evidence type="ECO:0000313" key="1">
    <source>
        <dbReference type="EMBL" id="VDM83289.1"/>
    </source>
</evidence>
<sequence length="71" mass="7899">MVCRVQVDYGVVEWLVRLHCFDITQLYNSISVALSLPTLAVDSSHSIALITLKAEPDVQVFVFQCTTTAEL</sequence>